<name>A0A167UEZ9_9AGAM</name>
<keyword evidence="3" id="KW-1185">Reference proteome</keyword>
<gene>
    <name evidence="2" type="ORF">FIBSPDRAFT_448973</name>
</gene>
<dbReference type="AlphaFoldDB" id="A0A167UEZ9"/>
<evidence type="ECO:0000313" key="2">
    <source>
        <dbReference type="EMBL" id="KZP03880.1"/>
    </source>
</evidence>
<proteinExistence type="predicted"/>
<keyword evidence="1" id="KW-0472">Membrane</keyword>
<accession>A0A167UEZ9</accession>
<organism evidence="2 3">
    <name type="scientific">Athelia psychrophila</name>
    <dbReference type="NCBI Taxonomy" id="1759441"/>
    <lineage>
        <taxon>Eukaryota</taxon>
        <taxon>Fungi</taxon>
        <taxon>Dikarya</taxon>
        <taxon>Basidiomycota</taxon>
        <taxon>Agaricomycotina</taxon>
        <taxon>Agaricomycetes</taxon>
        <taxon>Agaricomycetidae</taxon>
        <taxon>Atheliales</taxon>
        <taxon>Atheliaceae</taxon>
        <taxon>Athelia</taxon>
    </lineage>
</organism>
<sequence length="145" mass="16205">MPRGIGVTLLGLMDSIRASYPMYLVSGGICLTMIWTAIVVVVRKEDRIIGALCNEAVSKSSHVDFALLLLTFSLRRQTIVYPFLFLFRSILLHFFFVTTSRQKKHQKLLDHDTLRLHSQNGSATPPDAAAASATKRQRLSSAHSF</sequence>
<feature type="transmembrane region" description="Helical" evidence="1">
    <location>
        <begin position="79"/>
        <end position="97"/>
    </location>
</feature>
<dbReference type="EMBL" id="KV417990">
    <property type="protein sequence ID" value="KZP03880.1"/>
    <property type="molecule type" value="Genomic_DNA"/>
</dbReference>
<reference evidence="2 3" key="1">
    <citation type="journal article" date="2016" name="Mol. Biol. Evol.">
        <title>Comparative Genomics of Early-Diverging Mushroom-Forming Fungi Provides Insights into the Origins of Lignocellulose Decay Capabilities.</title>
        <authorList>
            <person name="Nagy L.G."/>
            <person name="Riley R."/>
            <person name="Tritt A."/>
            <person name="Adam C."/>
            <person name="Daum C."/>
            <person name="Floudas D."/>
            <person name="Sun H."/>
            <person name="Yadav J.S."/>
            <person name="Pangilinan J."/>
            <person name="Larsson K.H."/>
            <person name="Matsuura K."/>
            <person name="Barry K."/>
            <person name="Labutti K."/>
            <person name="Kuo R."/>
            <person name="Ohm R.A."/>
            <person name="Bhattacharya S.S."/>
            <person name="Shirouzu T."/>
            <person name="Yoshinaga Y."/>
            <person name="Martin F.M."/>
            <person name="Grigoriev I.V."/>
            <person name="Hibbett D.S."/>
        </authorList>
    </citation>
    <scope>NUCLEOTIDE SEQUENCE [LARGE SCALE GENOMIC DNA]</scope>
    <source>
        <strain evidence="2 3">CBS 109695</strain>
    </source>
</reference>
<keyword evidence="1" id="KW-1133">Transmembrane helix</keyword>
<feature type="transmembrane region" description="Helical" evidence="1">
    <location>
        <begin position="20"/>
        <end position="42"/>
    </location>
</feature>
<protein>
    <submittedName>
        <fullName evidence="2">Uncharacterized protein</fullName>
    </submittedName>
</protein>
<evidence type="ECO:0000256" key="1">
    <source>
        <dbReference type="SAM" id="Phobius"/>
    </source>
</evidence>
<evidence type="ECO:0000313" key="3">
    <source>
        <dbReference type="Proteomes" id="UP000076532"/>
    </source>
</evidence>
<keyword evidence="1" id="KW-0812">Transmembrane</keyword>
<dbReference type="Proteomes" id="UP000076532">
    <property type="component" value="Unassembled WGS sequence"/>
</dbReference>